<evidence type="ECO:0000313" key="4">
    <source>
        <dbReference type="Proteomes" id="UP000314986"/>
    </source>
</evidence>
<dbReference type="Ensembl" id="ENSCMIT00000037870.1">
    <property type="protein sequence ID" value="ENSCMIP00000037329.1"/>
    <property type="gene ID" value="ENSCMIG00000015712.1"/>
</dbReference>
<keyword evidence="4" id="KW-1185">Reference proteome</keyword>
<sequence length="241" mass="26406">MASYAFFLAGYIPAVTSPPPPPPTARPPNAHSGVSPHTLQSLGSCQPVLWVAILREEVGGGDGGGGQCKCMFVNACCCFGCAQELVGSNPPQRNWKGIAIALLVIMVICSLIVTSVILLTPVEDDSPAKDKVTIADLFSKEFQIHDVEARWINSECLREVTCGGTNVRVRRGALETCGGLKRSCQYFLDYLVTKLITPPPHPPHTHTHTHTHNRKCLTVFTDGSLQQTERVIWLTYRNRRE</sequence>
<keyword evidence="2" id="KW-0812">Transmembrane</keyword>
<dbReference type="GeneTree" id="ENSGT00940000156280"/>
<feature type="transmembrane region" description="Helical" evidence="2">
    <location>
        <begin position="98"/>
        <end position="119"/>
    </location>
</feature>
<dbReference type="InParanoid" id="A0A4W3J2Q6"/>
<evidence type="ECO:0000256" key="2">
    <source>
        <dbReference type="SAM" id="Phobius"/>
    </source>
</evidence>
<reference evidence="4" key="3">
    <citation type="journal article" date="2014" name="Nature">
        <title>Elephant shark genome provides unique insights into gnathostome evolution.</title>
        <authorList>
            <consortium name="International Elephant Shark Genome Sequencing Consortium"/>
            <person name="Venkatesh B."/>
            <person name="Lee A.P."/>
            <person name="Ravi V."/>
            <person name="Maurya A.K."/>
            <person name="Lian M.M."/>
            <person name="Swann J.B."/>
            <person name="Ohta Y."/>
            <person name="Flajnik M.F."/>
            <person name="Sutoh Y."/>
            <person name="Kasahara M."/>
            <person name="Hoon S."/>
            <person name="Gangu V."/>
            <person name="Roy S.W."/>
            <person name="Irimia M."/>
            <person name="Korzh V."/>
            <person name="Kondrychyn I."/>
            <person name="Lim Z.W."/>
            <person name="Tay B.H."/>
            <person name="Tohari S."/>
            <person name="Kong K.W."/>
            <person name="Ho S."/>
            <person name="Lorente-Galdos B."/>
            <person name="Quilez J."/>
            <person name="Marques-Bonet T."/>
            <person name="Raney B.J."/>
            <person name="Ingham P.W."/>
            <person name="Tay A."/>
            <person name="Hillier L.W."/>
            <person name="Minx P."/>
            <person name="Boehm T."/>
            <person name="Wilson R.K."/>
            <person name="Brenner S."/>
            <person name="Warren W.C."/>
        </authorList>
    </citation>
    <scope>NUCLEOTIDE SEQUENCE [LARGE SCALE GENOMIC DNA]</scope>
</reference>
<dbReference type="STRING" id="7868.ENSCMIP00000037329"/>
<dbReference type="Proteomes" id="UP000314986">
    <property type="component" value="Unassembled WGS sequence"/>
</dbReference>
<reference evidence="3" key="4">
    <citation type="submission" date="2025-08" db="UniProtKB">
        <authorList>
            <consortium name="Ensembl"/>
        </authorList>
    </citation>
    <scope>IDENTIFICATION</scope>
</reference>
<keyword evidence="2" id="KW-1133">Transmembrane helix</keyword>
<protein>
    <submittedName>
        <fullName evidence="3">Uncharacterized protein</fullName>
    </submittedName>
</protein>
<reference evidence="4" key="2">
    <citation type="journal article" date="2007" name="PLoS Biol.">
        <title>Survey sequencing and comparative analysis of the elephant shark (Callorhinchus milii) genome.</title>
        <authorList>
            <person name="Venkatesh B."/>
            <person name="Kirkness E.F."/>
            <person name="Loh Y.H."/>
            <person name="Halpern A.L."/>
            <person name="Lee A.P."/>
            <person name="Johnson J."/>
            <person name="Dandona N."/>
            <person name="Viswanathan L.D."/>
            <person name="Tay A."/>
            <person name="Venter J.C."/>
            <person name="Strausberg R.L."/>
            <person name="Brenner S."/>
        </authorList>
    </citation>
    <scope>NUCLEOTIDE SEQUENCE [LARGE SCALE GENOMIC DNA]</scope>
</reference>
<accession>A0A4W3J2Q6</accession>
<dbReference type="AlphaFoldDB" id="A0A4W3J2Q6"/>
<evidence type="ECO:0000313" key="3">
    <source>
        <dbReference type="Ensembl" id="ENSCMIP00000037329.1"/>
    </source>
</evidence>
<name>A0A4W3J2Q6_CALMI</name>
<feature type="region of interest" description="Disordered" evidence="1">
    <location>
        <begin position="18"/>
        <end position="38"/>
    </location>
</feature>
<organism evidence="3 4">
    <name type="scientific">Callorhinchus milii</name>
    <name type="common">Ghost shark</name>
    <dbReference type="NCBI Taxonomy" id="7868"/>
    <lineage>
        <taxon>Eukaryota</taxon>
        <taxon>Metazoa</taxon>
        <taxon>Chordata</taxon>
        <taxon>Craniata</taxon>
        <taxon>Vertebrata</taxon>
        <taxon>Chondrichthyes</taxon>
        <taxon>Holocephali</taxon>
        <taxon>Chimaeriformes</taxon>
        <taxon>Callorhinchidae</taxon>
        <taxon>Callorhinchus</taxon>
    </lineage>
</organism>
<reference evidence="3" key="5">
    <citation type="submission" date="2025-09" db="UniProtKB">
        <authorList>
            <consortium name="Ensembl"/>
        </authorList>
    </citation>
    <scope>IDENTIFICATION</scope>
</reference>
<reference evidence="4" key="1">
    <citation type="journal article" date="2006" name="Science">
        <title>Ancient noncoding elements conserved in the human genome.</title>
        <authorList>
            <person name="Venkatesh B."/>
            <person name="Kirkness E.F."/>
            <person name="Loh Y.H."/>
            <person name="Halpern A.L."/>
            <person name="Lee A.P."/>
            <person name="Johnson J."/>
            <person name="Dandona N."/>
            <person name="Viswanathan L.D."/>
            <person name="Tay A."/>
            <person name="Venter J.C."/>
            <person name="Strausberg R.L."/>
            <person name="Brenner S."/>
        </authorList>
    </citation>
    <scope>NUCLEOTIDE SEQUENCE [LARGE SCALE GENOMIC DNA]</scope>
</reference>
<keyword evidence="2" id="KW-0472">Membrane</keyword>
<evidence type="ECO:0000256" key="1">
    <source>
        <dbReference type="SAM" id="MobiDB-lite"/>
    </source>
</evidence>
<proteinExistence type="predicted"/>